<comment type="caution">
    <text evidence="2">The sequence shown here is derived from an EMBL/GenBank/DDBJ whole genome shotgun (WGS) entry which is preliminary data.</text>
</comment>
<dbReference type="GO" id="GO:0008270">
    <property type="term" value="F:zinc ion binding"/>
    <property type="evidence" value="ECO:0007669"/>
    <property type="project" value="InterPro"/>
</dbReference>
<dbReference type="GO" id="GO:0005737">
    <property type="term" value="C:cytoplasm"/>
    <property type="evidence" value="ECO:0007669"/>
    <property type="project" value="TreeGrafter"/>
</dbReference>
<dbReference type="EMBL" id="VRLR01000015">
    <property type="protein sequence ID" value="TXK78043.1"/>
    <property type="molecule type" value="Genomic_DNA"/>
</dbReference>
<dbReference type="PANTHER" id="PTHR15032:SF4">
    <property type="entry name" value="N-ACYL-PHOSPHATIDYLETHANOLAMINE-HYDROLYZING PHOSPHOLIPASE D"/>
    <property type="match status" value="1"/>
</dbReference>
<dbReference type="InterPro" id="IPR036866">
    <property type="entry name" value="RibonucZ/Hydroxyglut_hydro"/>
</dbReference>
<dbReference type="RefSeq" id="WP_147905371.1">
    <property type="nucleotide sequence ID" value="NZ_BAAAGC010000006.1"/>
</dbReference>
<accession>A0A5C8LQ05</accession>
<dbReference type="SUPFAM" id="SSF56281">
    <property type="entry name" value="Metallo-hydrolase/oxidoreductase"/>
    <property type="match status" value="1"/>
</dbReference>
<dbReference type="Pfam" id="PF12706">
    <property type="entry name" value="Lactamase_B_2"/>
    <property type="match status" value="1"/>
</dbReference>
<dbReference type="PANTHER" id="PTHR15032">
    <property type="entry name" value="N-ACYL-PHOSPHATIDYLETHANOLAMINE-HYDROLYZING PHOSPHOLIPASE D"/>
    <property type="match status" value="1"/>
</dbReference>
<keyword evidence="3" id="KW-1185">Reference proteome</keyword>
<dbReference type="Gene3D" id="3.60.15.10">
    <property type="entry name" value="Ribonuclease Z/Hydroxyacylglutathione hydrolase-like"/>
    <property type="match status" value="1"/>
</dbReference>
<dbReference type="PIRSF" id="PIRSF038896">
    <property type="entry name" value="NAPE-PLD"/>
    <property type="match status" value="1"/>
</dbReference>
<dbReference type="AlphaFoldDB" id="A0A5C8LQ05"/>
<evidence type="ECO:0000259" key="1">
    <source>
        <dbReference type="Pfam" id="PF12706"/>
    </source>
</evidence>
<evidence type="ECO:0000313" key="3">
    <source>
        <dbReference type="Proteomes" id="UP000321814"/>
    </source>
</evidence>
<dbReference type="InterPro" id="IPR024884">
    <property type="entry name" value="NAPE-PLD"/>
</dbReference>
<name>A0A5C8LQ05_9GAMM</name>
<sequence>MIKKLLIGFACLLALLAVFTYAYFQHALFGSLPDAAKLDRIQSSPNYAQGAFKNQLETPFLTNGATQLSIRIENWLADKKITRPEHLIPTEKTDLFSLNPKDDLVIWLGHSSWYLQLGGKRMLIDPVFSDYAAPVPGMIKAFDGTSLYSAADIPALDLLLITHDHYDHLDYHSILALKPLVKQVVTGLGVGSHFELWGYDPSLIQELDWYGELEISADLKIHATPARHYSGRTFIRNQSLWLGFVIESQQRRLFFSGDSGYGPHFSEIRSKYGAFDWVTLDSGQYDPRWAHLHMTPEQAAQAADDLNTRAMTPAHVGRFTLAPHDWFEPFERLSKASQNYDYQLWTPLIGQAIYLDGREQAFKPWWKAAL</sequence>
<reference evidence="2 3" key="1">
    <citation type="submission" date="2019-08" db="EMBL/GenBank/DDBJ databases">
        <title>Draft genome analysis of Rheinheimera tangshanensis isolated from the roots of fresh rice plants (Oryza sativa).</title>
        <authorList>
            <person name="Yu Q."/>
            <person name="Qi Y."/>
            <person name="Zhang H."/>
            <person name="Pu J."/>
        </authorList>
    </citation>
    <scope>NUCLEOTIDE SEQUENCE [LARGE SCALE GENOMIC DNA]</scope>
    <source>
        <strain evidence="2 3">JA3-B52</strain>
    </source>
</reference>
<organism evidence="2 3">
    <name type="scientific">Rheinheimera tangshanensis</name>
    <dbReference type="NCBI Taxonomy" id="400153"/>
    <lineage>
        <taxon>Bacteria</taxon>
        <taxon>Pseudomonadati</taxon>
        <taxon>Pseudomonadota</taxon>
        <taxon>Gammaproteobacteria</taxon>
        <taxon>Chromatiales</taxon>
        <taxon>Chromatiaceae</taxon>
        <taxon>Rheinheimera</taxon>
    </lineage>
</organism>
<dbReference type="GO" id="GO:0070290">
    <property type="term" value="F:N-acylphosphatidylethanolamine-specific phospholipase D activity"/>
    <property type="evidence" value="ECO:0007669"/>
    <property type="project" value="InterPro"/>
</dbReference>
<gene>
    <name evidence="2" type="ORF">FU839_17325</name>
</gene>
<proteinExistence type="predicted"/>
<dbReference type="InterPro" id="IPR001279">
    <property type="entry name" value="Metallo-B-lactamas"/>
</dbReference>
<keyword evidence="2" id="KW-0378">Hydrolase</keyword>
<evidence type="ECO:0000313" key="2">
    <source>
        <dbReference type="EMBL" id="TXK78043.1"/>
    </source>
</evidence>
<feature type="domain" description="Metallo-beta-lactamase" evidence="1">
    <location>
        <begin position="121"/>
        <end position="315"/>
    </location>
</feature>
<dbReference type="Proteomes" id="UP000321814">
    <property type="component" value="Unassembled WGS sequence"/>
</dbReference>
<dbReference type="OrthoDB" id="9805728at2"/>
<protein>
    <submittedName>
        <fullName evidence="2">MBL fold metallo-hydrolase</fullName>
    </submittedName>
</protein>